<dbReference type="SUPFAM" id="SSF46894">
    <property type="entry name" value="C-terminal effector domain of the bipartite response regulators"/>
    <property type="match status" value="1"/>
</dbReference>
<dbReference type="SMART" id="SM00421">
    <property type="entry name" value="HTH_LUXR"/>
    <property type="match status" value="1"/>
</dbReference>
<dbReference type="Gene3D" id="3.40.50.2300">
    <property type="match status" value="1"/>
</dbReference>
<evidence type="ECO:0000256" key="1">
    <source>
        <dbReference type="ARBA" id="ARBA00022553"/>
    </source>
</evidence>
<dbReference type="Proteomes" id="UP000239322">
    <property type="component" value="Unassembled WGS sequence"/>
</dbReference>
<dbReference type="PRINTS" id="PR00038">
    <property type="entry name" value="HTHLUXR"/>
</dbReference>
<accession>A0A2S9Q1Q4</accession>
<evidence type="ECO:0000313" key="8">
    <source>
        <dbReference type="EMBL" id="PRH80586.1"/>
    </source>
</evidence>
<dbReference type="PROSITE" id="PS50110">
    <property type="entry name" value="RESPONSE_REGULATORY"/>
    <property type="match status" value="1"/>
</dbReference>
<dbReference type="GO" id="GO:0006355">
    <property type="term" value="P:regulation of DNA-templated transcription"/>
    <property type="evidence" value="ECO:0007669"/>
    <property type="project" value="InterPro"/>
</dbReference>
<dbReference type="RefSeq" id="WP_105867321.1">
    <property type="nucleotide sequence ID" value="NZ_PVLV01000048.1"/>
</dbReference>
<dbReference type="Pfam" id="PF00196">
    <property type="entry name" value="GerE"/>
    <property type="match status" value="1"/>
</dbReference>
<dbReference type="PANTHER" id="PTHR43214">
    <property type="entry name" value="TWO-COMPONENT RESPONSE REGULATOR"/>
    <property type="match status" value="1"/>
</dbReference>
<feature type="modified residue" description="4-aspartylphosphate" evidence="5">
    <location>
        <position position="62"/>
    </location>
</feature>
<sequence>MREAGDTGQIRVFLLDDHEVVRRGLHELLSLEEGVEVVGEAGTAADALVRIPATRPDVAVLDVRLPDGSGVEVCREIRSRDESVKCLMLTSFADDEALFDAIMAGASGYVLKAIRGSELITAVRDVAAGRSLLDPVATARVLERLRDGGRPRGDDKLDALTEQERRILDLIGEGLTNRAIGDRLHLAEKTIKNYVSSLLAKLGMERRSQAAAYVARRQAAEGR</sequence>
<dbReference type="GO" id="GO:0003677">
    <property type="term" value="F:DNA binding"/>
    <property type="evidence" value="ECO:0007669"/>
    <property type="project" value="UniProtKB-KW"/>
</dbReference>
<dbReference type="InterPro" id="IPR016032">
    <property type="entry name" value="Sig_transdc_resp-reg_C-effctor"/>
</dbReference>
<dbReference type="SUPFAM" id="SSF52172">
    <property type="entry name" value="CheY-like"/>
    <property type="match status" value="1"/>
</dbReference>
<evidence type="ECO:0000256" key="3">
    <source>
        <dbReference type="ARBA" id="ARBA00023125"/>
    </source>
</evidence>
<dbReference type="GO" id="GO:0000160">
    <property type="term" value="P:phosphorelay signal transduction system"/>
    <property type="evidence" value="ECO:0007669"/>
    <property type="project" value="InterPro"/>
</dbReference>
<feature type="domain" description="HTH luxR-type" evidence="6">
    <location>
        <begin position="153"/>
        <end position="218"/>
    </location>
</feature>
<keyword evidence="3 8" id="KW-0238">DNA-binding</keyword>
<dbReference type="AlphaFoldDB" id="A0A2S9Q1Q4"/>
<feature type="domain" description="Response regulatory" evidence="7">
    <location>
        <begin position="11"/>
        <end position="127"/>
    </location>
</feature>
<dbReference type="OrthoDB" id="9808843at2"/>
<dbReference type="InterPro" id="IPR058245">
    <property type="entry name" value="NreC/VraR/RcsB-like_REC"/>
</dbReference>
<keyword evidence="9" id="KW-1185">Reference proteome</keyword>
<organism evidence="8 9">
    <name type="scientific">Streptomyces solincola</name>
    <dbReference type="NCBI Taxonomy" id="2100817"/>
    <lineage>
        <taxon>Bacteria</taxon>
        <taxon>Bacillati</taxon>
        <taxon>Actinomycetota</taxon>
        <taxon>Actinomycetes</taxon>
        <taxon>Kitasatosporales</taxon>
        <taxon>Streptomycetaceae</taxon>
        <taxon>Streptomyces</taxon>
    </lineage>
</organism>
<proteinExistence type="predicted"/>
<evidence type="ECO:0000256" key="4">
    <source>
        <dbReference type="ARBA" id="ARBA00023163"/>
    </source>
</evidence>
<dbReference type="InterPro" id="IPR011006">
    <property type="entry name" value="CheY-like_superfamily"/>
</dbReference>
<dbReference type="EMBL" id="PVLV01000048">
    <property type="protein sequence ID" value="PRH80586.1"/>
    <property type="molecule type" value="Genomic_DNA"/>
</dbReference>
<evidence type="ECO:0000259" key="7">
    <source>
        <dbReference type="PROSITE" id="PS50110"/>
    </source>
</evidence>
<dbReference type="CDD" id="cd06170">
    <property type="entry name" value="LuxR_C_like"/>
    <property type="match status" value="1"/>
</dbReference>
<dbReference type="InterPro" id="IPR039420">
    <property type="entry name" value="WalR-like"/>
</dbReference>
<dbReference type="PROSITE" id="PS50043">
    <property type="entry name" value="HTH_LUXR_2"/>
    <property type="match status" value="1"/>
</dbReference>
<evidence type="ECO:0000313" key="9">
    <source>
        <dbReference type="Proteomes" id="UP000239322"/>
    </source>
</evidence>
<dbReference type="InterPro" id="IPR001789">
    <property type="entry name" value="Sig_transdc_resp-reg_receiver"/>
</dbReference>
<dbReference type="SMART" id="SM00448">
    <property type="entry name" value="REC"/>
    <property type="match status" value="1"/>
</dbReference>
<protein>
    <submittedName>
        <fullName evidence="8">DNA-binding response regulator</fullName>
    </submittedName>
</protein>
<dbReference type="PANTHER" id="PTHR43214:SF24">
    <property type="entry name" value="TRANSCRIPTIONAL REGULATORY PROTEIN NARL-RELATED"/>
    <property type="match status" value="1"/>
</dbReference>
<dbReference type="CDD" id="cd17535">
    <property type="entry name" value="REC_NarL-like"/>
    <property type="match status" value="1"/>
</dbReference>
<evidence type="ECO:0000259" key="6">
    <source>
        <dbReference type="PROSITE" id="PS50043"/>
    </source>
</evidence>
<dbReference type="InterPro" id="IPR000792">
    <property type="entry name" value="Tscrpt_reg_LuxR_C"/>
</dbReference>
<dbReference type="PROSITE" id="PS00622">
    <property type="entry name" value="HTH_LUXR_1"/>
    <property type="match status" value="1"/>
</dbReference>
<keyword evidence="2" id="KW-0805">Transcription regulation</keyword>
<evidence type="ECO:0000256" key="5">
    <source>
        <dbReference type="PROSITE-ProRule" id="PRU00169"/>
    </source>
</evidence>
<reference evidence="8 9" key="1">
    <citation type="submission" date="2018-03" db="EMBL/GenBank/DDBJ databases">
        <title>Novel Streptomyces sp. from soil.</title>
        <authorList>
            <person name="Tan G.Y.A."/>
            <person name="Lee Z.Y."/>
        </authorList>
    </citation>
    <scope>NUCLEOTIDE SEQUENCE [LARGE SCALE GENOMIC DNA]</scope>
    <source>
        <strain evidence="8 9">ST5x</strain>
    </source>
</reference>
<keyword evidence="1 5" id="KW-0597">Phosphoprotein</keyword>
<dbReference type="Pfam" id="PF00072">
    <property type="entry name" value="Response_reg"/>
    <property type="match status" value="1"/>
</dbReference>
<comment type="caution">
    <text evidence="8">The sequence shown here is derived from an EMBL/GenBank/DDBJ whole genome shotgun (WGS) entry which is preliminary data.</text>
</comment>
<name>A0A2S9Q1Q4_9ACTN</name>
<evidence type="ECO:0000256" key="2">
    <source>
        <dbReference type="ARBA" id="ARBA00023015"/>
    </source>
</evidence>
<gene>
    <name evidence="8" type="ORF">C6N75_03335</name>
</gene>
<keyword evidence="4" id="KW-0804">Transcription</keyword>